<name>A0A7H9SLI8_PENSQ</name>
<dbReference type="InterPro" id="IPR013217">
    <property type="entry name" value="Methyltransf_12"/>
</dbReference>
<dbReference type="PANTHER" id="PTHR43775">
    <property type="entry name" value="FATTY ACID SYNTHASE"/>
    <property type="match status" value="1"/>
</dbReference>
<evidence type="ECO:0000256" key="5">
    <source>
        <dbReference type="ARBA" id="ARBA00022679"/>
    </source>
</evidence>
<dbReference type="SMART" id="SM00825">
    <property type="entry name" value="PKS_KS"/>
    <property type="match status" value="1"/>
</dbReference>
<dbReference type="InterPro" id="IPR000873">
    <property type="entry name" value="AMP-dep_synth/lig_dom"/>
</dbReference>
<dbReference type="InterPro" id="IPR016035">
    <property type="entry name" value="Acyl_Trfase/lysoPLipase"/>
</dbReference>
<dbReference type="GO" id="GO:0006633">
    <property type="term" value="P:fatty acid biosynthetic process"/>
    <property type="evidence" value="ECO:0007669"/>
    <property type="project" value="InterPro"/>
</dbReference>
<dbReference type="Pfam" id="PF08659">
    <property type="entry name" value="KR"/>
    <property type="match status" value="1"/>
</dbReference>
<dbReference type="InterPro" id="IPR049900">
    <property type="entry name" value="PKS_mFAS_DH"/>
</dbReference>
<dbReference type="Pfam" id="PF02801">
    <property type="entry name" value="Ketoacyl-synt_C"/>
    <property type="match status" value="1"/>
</dbReference>
<feature type="domain" description="Carrier" evidence="11">
    <location>
        <begin position="3586"/>
        <end position="3665"/>
    </location>
</feature>
<dbReference type="Pfam" id="PF08242">
    <property type="entry name" value="Methyltransf_12"/>
    <property type="match status" value="1"/>
</dbReference>
<evidence type="ECO:0000256" key="7">
    <source>
        <dbReference type="ARBA" id="ARBA00023268"/>
    </source>
</evidence>
<dbReference type="Gene3D" id="3.40.50.720">
    <property type="entry name" value="NAD(P)-binding Rossmann-like Domain"/>
    <property type="match status" value="3"/>
</dbReference>
<dbReference type="InterPro" id="IPR014043">
    <property type="entry name" value="Acyl_transferase_dom"/>
</dbReference>
<feature type="compositionally biased region" description="Low complexity" evidence="10">
    <location>
        <begin position="2567"/>
        <end position="2581"/>
    </location>
</feature>
<dbReference type="InterPro" id="IPR042104">
    <property type="entry name" value="PKS_dehydratase_sf"/>
</dbReference>
<feature type="compositionally biased region" description="Polar residues" evidence="10">
    <location>
        <begin position="2485"/>
        <end position="2519"/>
    </location>
</feature>
<dbReference type="CDD" id="cd02440">
    <property type="entry name" value="AdoMet_MTases"/>
    <property type="match status" value="1"/>
</dbReference>
<evidence type="ECO:0000256" key="3">
    <source>
        <dbReference type="ARBA" id="ARBA00022598"/>
    </source>
</evidence>
<keyword evidence="2" id="KW-0597">Phosphoprotein</keyword>
<dbReference type="InterPro" id="IPR049551">
    <property type="entry name" value="PKS_DH_C"/>
</dbReference>
<feature type="compositionally biased region" description="Basic and acidic residues" evidence="10">
    <location>
        <begin position="2525"/>
        <end position="2534"/>
    </location>
</feature>
<dbReference type="CDD" id="cd19532">
    <property type="entry name" value="C_PKS-NRPS"/>
    <property type="match status" value="1"/>
</dbReference>
<dbReference type="InterPro" id="IPR050091">
    <property type="entry name" value="PKS_NRPS_Biosynth_Enz"/>
</dbReference>
<dbReference type="PROSITE" id="PS52004">
    <property type="entry name" value="KS3_2"/>
    <property type="match status" value="1"/>
</dbReference>
<evidence type="ECO:0000256" key="9">
    <source>
        <dbReference type="PROSITE-ProRule" id="PRU01363"/>
    </source>
</evidence>
<dbReference type="SMART" id="SM00827">
    <property type="entry name" value="PKS_AT"/>
    <property type="match status" value="1"/>
</dbReference>
<protein>
    <submittedName>
        <fullName evidence="14">PfpA</fullName>
    </submittedName>
</protein>
<dbReference type="InterPro" id="IPR029063">
    <property type="entry name" value="SAM-dependent_MTases_sf"/>
</dbReference>
<reference evidence="14" key="1">
    <citation type="submission" date="2020-06" db="EMBL/GenBank/DDBJ databases">
        <title>Concise biosynthesis of phenylfuropyridones from fungi.</title>
        <authorList>
            <person name="Zhang Z."/>
            <person name="Qiao T."/>
            <person name="Watanabe K."/>
            <person name="Tang Y."/>
        </authorList>
    </citation>
    <scope>NUCLEOTIDE SEQUENCE</scope>
    <source>
        <strain evidence="14">PKI-1938</strain>
    </source>
</reference>
<evidence type="ECO:0000256" key="1">
    <source>
        <dbReference type="ARBA" id="ARBA00022450"/>
    </source>
</evidence>
<dbReference type="PROSITE" id="PS50075">
    <property type="entry name" value="CARRIER"/>
    <property type="match status" value="1"/>
</dbReference>
<feature type="region of interest" description="N-terminal hotdog fold" evidence="9">
    <location>
        <begin position="942"/>
        <end position="1078"/>
    </location>
</feature>
<dbReference type="SUPFAM" id="SSF52151">
    <property type="entry name" value="FabD/lysophospholipase-like"/>
    <property type="match status" value="1"/>
</dbReference>
<dbReference type="EMBL" id="MT603584">
    <property type="protein sequence ID" value="QNH68024.1"/>
    <property type="molecule type" value="Genomic_DNA"/>
</dbReference>
<keyword evidence="6" id="KW-0677">Repeat</keyword>
<dbReference type="CDD" id="cd00833">
    <property type="entry name" value="PKS"/>
    <property type="match status" value="1"/>
</dbReference>
<evidence type="ECO:0000313" key="14">
    <source>
        <dbReference type="EMBL" id="QNH68024.1"/>
    </source>
</evidence>
<dbReference type="Gene3D" id="3.30.70.3290">
    <property type="match status" value="1"/>
</dbReference>
<dbReference type="SUPFAM" id="SSF53335">
    <property type="entry name" value="S-adenosyl-L-methionine-dependent methyltransferases"/>
    <property type="match status" value="1"/>
</dbReference>
<evidence type="ECO:0000256" key="2">
    <source>
        <dbReference type="ARBA" id="ARBA00022553"/>
    </source>
</evidence>
<dbReference type="Pfam" id="PF00109">
    <property type="entry name" value="ketoacyl-synt"/>
    <property type="match status" value="1"/>
</dbReference>
<dbReference type="Gene3D" id="3.30.559.10">
    <property type="entry name" value="Chloramphenicol acetyltransferase-like domain"/>
    <property type="match status" value="1"/>
</dbReference>
<dbReference type="SUPFAM" id="SSF51735">
    <property type="entry name" value="NAD(P)-binding Rossmann-fold domains"/>
    <property type="match status" value="2"/>
</dbReference>
<dbReference type="GO" id="GO:0030639">
    <property type="term" value="P:polyketide biosynthetic process"/>
    <property type="evidence" value="ECO:0007669"/>
    <property type="project" value="UniProtKB-ARBA"/>
</dbReference>
<evidence type="ECO:0000259" key="11">
    <source>
        <dbReference type="PROSITE" id="PS50075"/>
    </source>
</evidence>
<dbReference type="FunFam" id="3.40.47.10:FF:000019">
    <property type="entry name" value="Polyketide synthase type I"/>
    <property type="match status" value="1"/>
</dbReference>
<dbReference type="SMART" id="SM00823">
    <property type="entry name" value="PKS_PP"/>
    <property type="match status" value="2"/>
</dbReference>
<evidence type="ECO:0000259" key="13">
    <source>
        <dbReference type="PROSITE" id="PS52019"/>
    </source>
</evidence>
<dbReference type="Gene3D" id="3.30.559.30">
    <property type="entry name" value="Nonribosomal peptide synthetase, condensation domain"/>
    <property type="match status" value="1"/>
</dbReference>
<dbReference type="Pfam" id="PF00501">
    <property type="entry name" value="AMP-binding"/>
    <property type="match status" value="1"/>
</dbReference>
<dbReference type="GO" id="GO:0009403">
    <property type="term" value="P:toxin biosynthetic process"/>
    <property type="evidence" value="ECO:0007669"/>
    <property type="project" value="UniProtKB-ARBA"/>
</dbReference>
<dbReference type="GO" id="GO:0004315">
    <property type="term" value="F:3-oxoacyl-[acyl-carrier-protein] synthase activity"/>
    <property type="evidence" value="ECO:0007669"/>
    <property type="project" value="InterPro"/>
</dbReference>
<dbReference type="GO" id="GO:0032259">
    <property type="term" value="P:methylation"/>
    <property type="evidence" value="ECO:0007669"/>
    <property type="project" value="UniProtKB-KW"/>
</dbReference>
<dbReference type="InterPro" id="IPR013968">
    <property type="entry name" value="PKS_KR"/>
</dbReference>
<keyword evidence="5" id="KW-0808">Transferase</keyword>
<accession>A0A7H9SLI8</accession>
<dbReference type="InterPro" id="IPR016036">
    <property type="entry name" value="Malonyl_transacylase_ACP-bd"/>
</dbReference>
<dbReference type="PANTHER" id="PTHR43775:SF20">
    <property type="entry name" value="HYBRID PKS-NRPS SYNTHETASE APDA"/>
    <property type="match status" value="1"/>
</dbReference>
<dbReference type="InterPro" id="IPR001227">
    <property type="entry name" value="Ac_transferase_dom_sf"/>
</dbReference>
<dbReference type="InterPro" id="IPR016039">
    <property type="entry name" value="Thiolase-like"/>
</dbReference>
<dbReference type="GO" id="GO:0008168">
    <property type="term" value="F:methyltransferase activity"/>
    <property type="evidence" value="ECO:0007669"/>
    <property type="project" value="UniProtKB-KW"/>
</dbReference>
<evidence type="ECO:0000256" key="6">
    <source>
        <dbReference type="ARBA" id="ARBA00022737"/>
    </source>
</evidence>
<evidence type="ECO:0000256" key="4">
    <source>
        <dbReference type="ARBA" id="ARBA00022603"/>
    </source>
</evidence>
<dbReference type="PROSITE" id="PS52019">
    <property type="entry name" value="PKS_MFAS_DH"/>
    <property type="match status" value="1"/>
</dbReference>
<keyword evidence="7" id="KW-0511">Multifunctional enzyme</keyword>
<feature type="active site" description="Proton acceptor; for dehydratase activity" evidence="9">
    <location>
        <position position="974"/>
    </location>
</feature>
<dbReference type="InterPro" id="IPR049552">
    <property type="entry name" value="PKS_DH_N"/>
</dbReference>
<dbReference type="InterPro" id="IPR006162">
    <property type="entry name" value="Ppantetheine_attach_site"/>
</dbReference>
<dbReference type="GO" id="GO:0031177">
    <property type="term" value="F:phosphopantetheine binding"/>
    <property type="evidence" value="ECO:0007669"/>
    <property type="project" value="InterPro"/>
</dbReference>
<dbReference type="PROSITE" id="PS00455">
    <property type="entry name" value="AMP_BINDING"/>
    <property type="match status" value="1"/>
</dbReference>
<dbReference type="Pfam" id="PF00550">
    <property type="entry name" value="PP-binding"/>
    <property type="match status" value="2"/>
</dbReference>
<dbReference type="InterPro" id="IPR020806">
    <property type="entry name" value="PKS_PP-bd"/>
</dbReference>
<dbReference type="SUPFAM" id="SSF52777">
    <property type="entry name" value="CoA-dependent acyltransferases"/>
    <property type="match status" value="2"/>
</dbReference>
<dbReference type="InterPro" id="IPR001242">
    <property type="entry name" value="Condensation_dom"/>
</dbReference>
<dbReference type="InterPro" id="IPR009081">
    <property type="entry name" value="PP-bd_ACP"/>
</dbReference>
<dbReference type="InterPro" id="IPR042099">
    <property type="entry name" value="ANL_N_sf"/>
</dbReference>
<dbReference type="InterPro" id="IPR036291">
    <property type="entry name" value="NAD(P)-bd_dom_sf"/>
</dbReference>
<dbReference type="InterPro" id="IPR014030">
    <property type="entry name" value="Ketoacyl_synth_N"/>
</dbReference>
<dbReference type="InterPro" id="IPR023213">
    <property type="entry name" value="CAT-like_dom_sf"/>
</dbReference>
<dbReference type="SUPFAM" id="SSF56801">
    <property type="entry name" value="Acetyl-CoA synthetase-like"/>
    <property type="match status" value="1"/>
</dbReference>
<dbReference type="InterPro" id="IPR045851">
    <property type="entry name" value="AMP-bd_C_sf"/>
</dbReference>
<proteinExistence type="inferred from homology"/>
<evidence type="ECO:0000259" key="12">
    <source>
        <dbReference type="PROSITE" id="PS52004"/>
    </source>
</evidence>
<evidence type="ECO:0000256" key="8">
    <source>
        <dbReference type="ARBA" id="ARBA00029443"/>
    </source>
</evidence>
<dbReference type="SMART" id="SM00826">
    <property type="entry name" value="PKS_DH"/>
    <property type="match status" value="1"/>
</dbReference>
<evidence type="ECO:0000256" key="10">
    <source>
        <dbReference type="SAM" id="MobiDB-lite"/>
    </source>
</evidence>
<dbReference type="Pfam" id="PF21089">
    <property type="entry name" value="PKS_DH_N"/>
    <property type="match status" value="1"/>
</dbReference>
<feature type="region of interest" description="C-terminal hotdog fold" evidence="9">
    <location>
        <begin position="1093"/>
        <end position="1246"/>
    </location>
</feature>
<dbReference type="SUPFAM" id="SSF55048">
    <property type="entry name" value="Probable ACP-binding domain of malonyl-CoA ACP transacylase"/>
    <property type="match status" value="1"/>
</dbReference>
<dbReference type="Gene3D" id="3.40.47.10">
    <property type="match status" value="1"/>
</dbReference>
<comment type="similarity">
    <text evidence="8">In the C-terminal section; belongs to the NRP synthetase family.</text>
</comment>
<dbReference type="GO" id="GO:1901336">
    <property type="term" value="P:lactone biosynthetic process"/>
    <property type="evidence" value="ECO:0007669"/>
    <property type="project" value="UniProtKB-ARBA"/>
</dbReference>
<dbReference type="SUPFAM" id="SSF47336">
    <property type="entry name" value="ACP-like"/>
    <property type="match status" value="2"/>
</dbReference>
<dbReference type="InterPro" id="IPR018201">
    <property type="entry name" value="Ketoacyl_synth_AS"/>
</dbReference>
<dbReference type="Gene3D" id="3.30.300.30">
    <property type="match status" value="1"/>
</dbReference>
<keyword evidence="3" id="KW-0436">Ligase</keyword>
<dbReference type="Pfam" id="PF14765">
    <property type="entry name" value="PS-DH"/>
    <property type="match status" value="1"/>
</dbReference>
<dbReference type="InterPro" id="IPR020845">
    <property type="entry name" value="AMP-binding_CS"/>
</dbReference>
<dbReference type="Gene3D" id="3.40.366.10">
    <property type="entry name" value="Malonyl-Coenzyme A Acyl Carrier Protein, domain 2"/>
    <property type="match status" value="1"/>
</dbReference>
<keyword evidence="1" id="KW-0596">Phosphopantetheine</keyword>
<dbReference type="InterPro" id="IPR036736">
    <property type="entry name" value="ACP-like_sf"/>
</dbReference>
<dbReference type="Pfam" id="PF07993">
    <property type="entry name" value="NAD_binding_4"/>
    <property type="match status" value="1"/>
</dbReference>
<feature type="region of interest" description="Disordered" evidence="10">
    <location>
        <begin position="2473"/>
        <end position="2597"/>
    </location>
</feature>
<dbReference type="InterPro" id="IPR013120">
    <property type="entry name" value="FAR_NAD-bd"/>
</dbReference>
<dbReference type="Pfam" id="PF00668">
    <property type="entry name" value="Condensation"/>
    <property type="match status" value="1"/>
</dbReference>
<feature type="active site" description="Proton donor; for dehydratase activity" evidence="9">
    <location>
        <position position="1152"/>
    </location>
</feature>
<dbReference type="InterPro" id="IPR057326">
    <property type="entry name" value="KR_dom"/>
</dbReference>
<dbReference type="PROSITE" id="PS00606">
    <property type="entry name" value="KS3_1"/>
    <property type="match status" value="1"/>
</dbReference>
<dbReference type="Gene3D" id="3.40.50.12780">
    <property type="entry name" value="N-terminal domain of ligase-like"/>
    <property type="match status" value="1"/>
</dbReference>
<dbReference type="GO" id="GO:0004312">
    <property type="term" value="F:fatty acid synthase activity"/>
    <property type="evidence" value="ECO:0007669"/>
    <property type="project" value="TreeGrafter"/>
</dbReference>
<dbReference type="PROSITE" id="PS00012">
    <property type="entry name" value="PHOSPHOPANTETHEINE"/>
    <property type="match status" value="1"/>
</dbReference>
<keyword evidence="4" id="KW-0489">Methyltransferase</keyword>
<feature type="domain" description="PKS/mFAS DH" evidence="13">
    <location>
        <begin position="942"/>
        <end position="1246"/>
    </location>
</feature>
<dbReference type="SMART" id="SM00822">
    <property type="entry name" value="PKS_KR"/>
    <property type="match status" value="1"/>
</dbReference>
<dbReference type="Gene3D" id="3.10.129.110">
    <property type="entry name" value="Polyketide synthase dehydratase"/>
    <property type="match status" value="1"/>
</dbReference>
<dbReference type="InterPro" id="IPR020841">
    <property type="entry name" value="PKS_Beta-ketoAc_synthase_dom"/>
</dbReference>
<dbReference type="Pfam" id="PF16197">
    <property type="entry name" value="KAsynt_C_assoc"/>
    <property type="match status" value="1"/>
</dbReference>
<organism evidence="14">
    <name type="scientific">Penicillium sp</name>
    <dbReference type="NCBI Taxonomy" id="5081"/>
    <lineage>
        <taxon>Eukaryota</taxon>
        <taxon>Fungi</taxon>
        <taxon>Dikarya</taxon>
        <taxon>Ascomycota</taxon>
        <taxon>Pezizomycotina</taxon>
        <taxon>Eurotiomycetes</taxon>
        <taxon>Eurotiomycetidae</taxon>
        <taxon>Eurotiales</taxon>
        <taxon>Aspergillaceae</taxon>
        <taxon>Penicillium</taxon>
    </lineage>
</organism>
<dbReference type="Gene3D" id="1.10.1200.10">
    <property type="entry name" value="ACP-like"/>
    <property type="match status" value="2"/>
</dbReference>
<dbReference type="GO" id="GO:0016874">
    <property type="term" value="F:ligase activity"/>
    <property type="evidence" value="ECO:0007669"/>
    <property type="project" value="UniProtKB-KW"/>
</dbReference>
<dbReference type="SUPFAM" id="SSF53901">
    <property type="entry name" value="Thiolase-like"/>
    <property type="match status" value="1"/>
</dbReference>
<dbReference type="Pfam" id="PF00698">
    <property type="entry name" value="Acyl_transf_1"/>
    <property type="match status" value="1"/>
</dbReference>
<sequence>MEPIAIVGSSCRFPGAATSPSKLWELLKEPKDVLRSFPPERLAFQNFYNSNGEHHGRTDVKGSSYLLDEDPRLFDASFFRINPKEAESMDPQQRILLETVFECFESAGWPLDRLEGSSTGVYVGVMTADYNEIQMRDADSFATYTATGTARSILSNRVSYVFDLKGPSITLDTACSSSLVALHQAVQAVRNGEASQAIVAGSTLLLDPAMYIAESNLHMLSPDSRSRMWDEAANGYARGEGCAAIAVKPLSKAIEDNDEIECVIRATGVNSDGRTKGITMPSSEAQTRLIRQTYAAAGLDPAVDRCDFFECHGTGTLAGDPVEARAISDAFCTNGAQSNSPLYCGSVKTVIGHLEGCAGLAGLLKASLAIQNKTIPPNLHFERLNPAIKPYYGPLRVPTKAIPMIENSGLPLRASVNSFGFGGTNAHVILESYTSPAPTEVFAECQNVSEALVQGPFVFSAKSRTALHKILGLYRDYVEKDEVLDLDTLRYSLQSRRTILPIRASLPASDRSELLRMLDEYVNLPEQKVGVQAYQPASDKAPLTLGVFTGQVRFIETFLNTFYIQDLQARLTLKIGCSICGDGQGSHGTFSTVPGFNSRFTGFSNVSKAAYSQPLCTAIQIALIDLIRAVGIKLDGVVGHSSGEIGAAYAAGFLRIRDAMGIAYYRGVVAHLAKGDQGQPGGMIALGLSMQEARKVCSMPQFNGRVSVAACNGPSSVTVAGDSDVVKDLKSYLDTREVFARQLQVDTAYHSHHMQRCADTYRRYLKNLNICIQRPSRQCTWFSSVTQGLEVTGDGNTAHDIQCEYWVSNMVQPVLFYQAVKTAWNLRGPFAMAMEVGPHPALRGPVQQTLKSLGIDSAVPYTGCLERGAQTCKPFLAAVGAIWCHLGPSSVDLDSWREVCGASTPPKRLSKSLPVYPWDHNQIFWHESRISRTYRLDAHPPHELLGRVQEYHKGIMIQWRNILHLSEIPWLRGHRFQGQIIFPAAGYVAMAVEAARSFAGSQPIQLLEISNFEIAKALVLEESDSGTETLFTMRAITGPQGSNDERIITAEFSCISASGDDEPEKSCSGRVSIHLSAPGLELLPEVQTSPANLPPLSVDRFFKAAKGMGIDYDGIFRAFSSLNRIRGHAKASATWTKNQLSTDYLLHPALLDVGFQSGLATFVSNADKALGSTYLPASIGRVLIDPNLSFSQGDGETTISLEAHQTDSVGRNTIDVDITFHSSPDSHAAVQVEGLVLKSVGEPPASDDRHIFAATIWDSDATYGLPRPTRELEFPDEDNYIAAVERTSLYFMQRLAAGIRSEEIPGLKWHHQELLRGIDTFIQSVKDRKHPVLKEEWLHDTRDNIRCFAEKYPDSVDLALLTSVGENWPSVLRGESEMLEHMLKDNLLGRLYMEGRGFAECNGYVAQYMKVISHKFPRAKILEIGAGTGGTTRRVFDEIGNAYSSYTYTDISAGFFEKASEKFSDHASTMDFRIFNVEKSPAEQGLSEASYDVVIAANVLHATRHLDETMHNARALLRPGGYLIAVEVTGSMLRESGLMGGLEGWWLGGPDGRFPGPGISDRKWHSVLQRTGFSGIDSIVYDMPDTARHNCSVFVTRAVDQHIELLDDPISSIHHIPESPVLILGGKSLEGVRLVDRARKLLKRCTSSITVCGSIEELDPSTMIPNSSVLSLIELDQTIFSKGLTTSQLENLQELLGNARNVVWVTTGRRATDPYANMMIGIGRALAHEMPHVQMQFLDFEPNVPLDAEEAVACLLRLVILGERKDQGLNILWAMEPELVVSKDGTMIPRLVPDRKANGYLNAGRRLIHEKIGFQDPVGILLSGPAKGDLVQIRANFPDLSELRSVVVDVHHSVALGPSSEEKSCFLCSGVSQFTESPVLAIAENATSQVVVPVENIFEVPESYPMPDGTLGCHPDDVLAAAAVLVASMVVTSTTGYQGTILIHDCPTAFLEAIQIAGARLHRRIVFIGSSHIETDLSYIHVHPLSSQRIIQSQLPKDVGALFTFAPIVPERILLCLPRGCVTHTFDARSIPRQSSAVSSAFLLSQELRISPSAPFISIASADRQALFNSKSAPIIIDWRRNEPVTAILPPLNAREFLSPEKTYFLVGMAGELGQSLCTFMVANGARYIVVASRNPPVDAHWVSELRASGADLRVIKMDVTRNADVQEAACMIRRELPPIGGVANAALVLDDSLFVNATVENTERQLAPKVDGSRYLDQAFANSSLDFFITFSSLGSVYGNPGQSIYHAANMFMTSLVERRRQQGQAGSVMNVGMIVDVGYVARKEREHGYLEDHLRAQFYTPLAESEFHQLFLQAIVSGHPVSSDSGSEVTMGIQSFVDDPNATNRPQWYENPFFSHMISSPTAGEASKDAPSNPMQKFRTILDSATTISEAADAFQNLFCLKIEAAMKIPASTIDVGVPLSEFGLDSLLAVEIRSWLLKDLKVDIPILKIMGRDPLAALCVNAAHQRLPRVTDESPKVETALTDPSETIATGNPESFDSSIKQPLDTTRSSKPFLQNSEDEPESNHLSHFKDIAPSINIVDDDSSGDSGSSVDIKDSGYGRSNRTPSTSTASTTDDIPTLPKQPSSLSRHDCQRLGPLSYSQSSMHFLQNYLDDPTTFNVTAQYIISGPLNVNRFARALDRTLLRHDAYQTCFLMEPGDLEPIQAVVSPSEIPARFTHKPNASQQDASIAFADLARRKWDLTKGDTFQAVLFTHEPGRHTLVVGCHHIIMDGMSWHVFLTDLNNAYIMRPFEAPSVPYLDFAQQQAVLVESGQMENSKQFWMREMQPIPERIPLSPISHAKRRPLRRTYGSHTKQCHLPAVMSHQIKRASQECGATPMHFYLSVMQVLFSRMLQLEDICIGVTDTGRGGTGQFNETVGHFTNLLPMRFRIDADKPFSTLLNSTTETALKAYSHAELPIDLLLSHLDLHRSATYPPLFQVAFNYRVGDLLNRDLGPCRLELAQYEDARTPYDLTFNVTLGSSGSNLLEISSNDQLYSADATESILKTYTTLLDSLSRDTHVRVQDSKLFKQEQVEHALSLGQGPRSHHGWPEALPDRINQINQLTPNAIAIKDEERSLSYSLLIHETNAIVSMLTIAGAGPRSRIAVLLEPSTTTYTTMLAILCLGAVYIPLDVALPSSRHQTIVKACDPHFLIVHSQTVSAGRNVTSSVFSGLKTVDITNLPYSPLEVLAPGQPTNQESFLLFTSGSTGTPKGIRLSQKGILNYAAAKSSALKLGPVRVLQQSSTGFDMSLAQAFNAFANGGTLVVASSRVRGDPVLLSKLMQDDQIELTIATPSEYLMMATYGVDHLRNCHAWRHICSGGEAVSDQLVSQLQFLRLPLSILTDCYGPTEISCAGTFNHIPLQTEAHTGTSSLNGSVGLPIPNTSVCILDSQTNEPLPVGFPGEICIGGAGVALGYLDLQMNESKFVSNRFATAEDIAAGWTMMYRTGDLGSLRPDGSLLFLGRVDGDSMVKLRGLRIELDEVAHAILVASQGTLTDAAVSIRGDPEFLVAFAVSSPGHDLSPQDLKQILSRLTLPRYMIPSLIFSLDSLPTTPNGKLDRKALGAMALPTSNPVDEQIMESDQPPLTVAEGELSRLWRQILGEAVGAAAIVAKTDFFAVGGSSLLLVRLQSALRERMGVEATLQDLYQTSTLGRMAALMSNERSHLVADAIDWSAETDIPPHLQKAINIDSSSMETGFDVVDSRNFGHGREVVLTGATGFLGSEILRALLDDPGVSHIHCIAVGHGDQNQLNKITGGSSKVTAYIGSLLSPTLGLSTDQIECLQRHMQQIIHAGAQGHCLNNYTSVRSANLLSTQVLASWAISRRVPLHFISSGRVILQSGAYESNAESMINNPPPTDGSEGFTASKWASEVFLEKFSQASGVPVVIHRACSVIGNRAPSDDAMNSVLRFSRLSRTVPVVPNAEGFFDFHDVVDVAHEIVRGQIAGDSLCFRHHSSGVRISFDQLASRMENIYGERFEKVNLSDWIRSAKELGMEDLIVSYLEANVARGGRLRFPYLGGTRSVSMQQ</sequence>
<dbReference type="Gene3D" id="3.40.50.150">
    <property type="entry name" value="Vaccinia Virus protein VP39"/>
    <property type="match status" value="1"/>
</dbReference>
<dbReference type="InterPro" id="IPR032821">
    <property type="entry name" value="PKS_assoc"/>
</dbReference>
<dbReference type="InterPro" id="IPR020807">
    <property type="entry name" value="PKS_DH"/>
</dbReference>
<dbReference type="InterPro" id="IPR014031">
    <property type="entry name" value="Ketoacyl_synth_C"/>
</dbReference>
<dbReference type="CDD" id="cd05930">
    <property type="entry name" value="A_NRPS"/>
    <property type="match status" value="1"/>
</dbReference>
<feature type="domain" description="Ketosynthase family 3 (KS3)" evidence="12">
    <location>
        <begin position="1"/>
        <end position="432"/>
    </location>
</feature>